<feature type="compositionally biased region" description="Basic and acidic residues" evidence="1">
    <location>
        <begin position="97"/>
        <end position="106"/>
    </location>
</feature>
<keyword evidence="3" id="KW-1185">Reference proteome</keyword>
<evidence type="ECO:0000313" key="3">
    <source>
        <dbReference type="Proteomes" id="UP000270094"/>
    </source>
</evidence>
<dbReference type="EMBL" id="UYYB01101154">
    <property type="protein sequence ID" value="VDM78157.1"/>
    <property type="molecule type" value="Genomic_DNA"/>
</dbReference>
<accession>A0A3P7JPJ5</accession>
<proteinExistence type="predicted"/>
<gene>
    <name evidence="2" type="ORF">SVUK_LOCUS13155</name>
</gene>
<feature type="region of interest" description="Disordered" evidence="1">
    <location>
        <begin position="83"/>
        <end position="133"/>
    </location>
</feature>
<dbReference type="Proteomes" id="UP000270094">
    <property type="component" value="Unassembled WGS sequence"/>
</dbReference>
<dbReference type="AlphaFoldDB" id="A0A3P7JPJ5"/>
<sequence>MGAFKFLGTRLSVEGEHQRVIGQANAVWVPSHKFYVISECQWRQMLAKYARRTQADNVDVEDELGFEVYDQNYPCVLSAQHAKSSIKKKQEPAQPTSEKRSDEHVESQVALKVQSINPQHQNANPSPSGDDRSAKKYILLNYRNFNLSPIISTV</sequence>
<protein>
    <submittedName>
        <fullName evidence="2">Uncharacterized protein</fullName>
    </submittedName>
</protein>
<reference evidence="2 3" key="1">
    <citation type="submission" date="2018-11" db="EMBL/GenBank/DDBJ databases">
        <authorList>
            <consortium name="Pathogen Informatics"/>
        </authorList>
    </citation>
    <scope>NUCLEOTIDE SEQUENCE [LARGE SCALE GENOMIC DNA]</scope>
</reference>
<feature type="compositionally biased region" description="Polar residues" evidence="1">
    <location>
        <begin position="114"/>
        <end position="127"/>
    </location>
</feature>
<evidence type="ECO:0000313" key="2">
    <source>
        <dbReference type="EMBL" id="VDM78157.1"/>
    </source>
</evidence>
<evidence type="ECO:0000256" key="1">
    <source>
        <dbReference type="SAM" id="MobiDB-lite"/>
    </source>
</evidence>
<name>A0A3P7JPJ5_STRVU</name>
<organism evidence="2 3">
    <name type="scientific">Strongylus vulgaris</name>
    <name type="common">Blood worm</name>
    <dbReference type="NCBI Taxonomy" id="40348"/>
    <lineage>
        <taxon>Eukaryota</taxon>
        <taxon>Metazoa</taxon>
        <taxon>Ecdysozoa</taxon>
        <taxon>Nematoda</taxon>
        <taxon>Chromadorea</taxon>
        <taxon>Rhabditida</taxon>
        <taxon>Rhabditina</taxon>
        <taxon>Rhabditomorpha</taxon>
        <taxon>Strongyloidea</taxon>
        <taxon>Strongylidae</taxon>
        <taxon>Strongylus</taxon>
    </lineage>
</organism>